<dbReference type="GO" id="GO:0005525">
    <property type="term" value="F:GTP binding"/>
    <property type="evidence" value="ECO:0007669"/>
    <property type="project" value="UniProtKB-UniRule"/>
</dbReference>
<dbReference type="EC" id="2.7.7.77" evidence="8"/>
<evidence type="ECO:0000259" key="9">
    <source>
        <dbReference type="Pfam" id="PF12804"/>
    </source>
</evidence>
<dbReference type="HAMAP" id="MF_00316">
    <property type="entry name" value="MobA"/>
    <property type="match status" value="1"/>
</dbReference>
<feature type="binding site" evidence="8">
    <location>
        <begin position="11"/>
        <end position="13"/>
    </location>
    <ligand>
        <name>GTP</name>
        <dbReference type="ChEBI" id="CHEBI:37565"/>
    </ligand>
</feature>
<keyword evidence="1 8" id="KW-0963">Cytoplasm</keyword>
<accession>A0A318SUF0</accession>
<dbReference type="InterPro" id="IPR025877">
    <property type="entry name" value="MobA-like_NTP_Trfase"/>
</dbReference>
<dbReference type="Gene3D" id="3.90.550.10">
    <property type="entry name" value="Spore Coat Polysaccharide Biosynthesis Protein SpsA, Chain A"/>
    <property type="match status" value="1"/>
</dbReference>
<evidence type="ECO:0000313" key="10">
    <source>
        <dbReference type="EMBL" id="PYE85102.1"/>
    </source>
</evidence>
<evidence type="ECO:0000313" key="11">
    <source>
        <dbReference type="Proteomes" id="UP000248311"/>
    </source>
</evidence>
<comment type="caution">
    <text evidence="8">Lacks conserved residue(s) required for the propagation of feature annotation.</text>
</comment>
<keyword evidence="5 8" id="KW-0460">Magnesium</keyword>
<dbReference type="NCBIfam" id="TIGR02665">
    <property type="entry name" value="molyb_mobA"/>
    <property type="match status" value="1"/>
</dbReference>
<dbReference type="PANTHER" id="PTHR19136">
    <property type="entry name" value="MOLYBDENUM COFACTOR GUANYLYLTRANSFERASE"/>
    <property type="match status" value="1"/>
</dbReference>
<comment type="catalytic activity">
    <reaction evidence="8">
        <text>Mo-molybdopterin + GTP + H(+) = Mo-molybdopterin guanine dinucleotide + diphosphate</text>
        <dbReference type="Rhea" id="RHEA:34243"/>
        <dbReference type="ChEBI" id="CHEBI:15378"/>
        <dbReference type="ChEBI" id="CHEBI:33019"/>
        <dbReference type="ChEBI" id="CHEBI:37565"/>
        <dbReference type="ChEBI" id="CHEBI:71302"/>
        <dbReference type="ChEBI" id="CHEBI:71310"/>
        <dbReference type="EC" id="2.7.7.77"/>
    </reaction>
</comment>
<dbReference type="GO" id="GO:1902758">
    <property type="term" value="P:bis(molybdopterin guanine dinucleotide)molybdenum biosynthetic process"/>
    <property type="evidence" value="ECO:0007669"/>
    <property type="project" value="TreeGrafter"/>
</dbReference>
<dbReference type="InterPro" id="IPR029044">
    <property type="entry name" value="Nucleotide-diphossugar_trans"/>
</dbReference>
<dbReference type="AlphaFoldDB" id="A0A318SUF0"/>
<comment type="subcellular location">
    <subcellularLocation>
        <location evidence="8">Cytoplasm</location>
    </subcellularLocation>
</comment>
<comment type="subunit">
    <text evidence="8">Monomer.</text>
</comment>
<evidence type="ECO:0000256" key="8">
    <source>
        <dbReference type="HAMAP-Rule" id="MF_00316"/>
    </source>
</evidence>
<feature type="binding site" evidence="8">
    <location>
        <position position="103"/>
    </location>
    <ligand>
        <name>GTP</name>
        <dbReference type="ChEBI" id="CHEBI:37565"/>
    </ligand>
</feature>
<evidence type="ECO:0000256" key="5">
    <source>
        <dbReference type="ARBA" id="ARBA00022842"/>
    </source>
</evidence>
<dbReference type="GO" id="GO:0061603">
    <property type="term" value="F:molybdenum cofactor guanylyltransferase activity"/>
    <property type="evidence" value="ECO:0007669"/>
    <property type="project" value="UniProtKB-EC"/>
</dbReference>
<organism evidence="10 11">
    <name type="scientific">Pseudoroseicyclus aestuarii</name>
    <dbReference type="NCBI Taxonomy" id="1795041"/>
    <lineage>
        <taxon>Bacteria</taxon>
        <taxon>Pseudomonadati</taxon>
        <taxon>Pseudomonadota</taxon>
        <taxon>Alphaproteobacteria</taxon>
        <taxon>Rhodobacterales</taxon>
        <taxon>Paracoccaceae</taxon>
        <taxon>Pseudoroseicyclus</taxon>
    </lineage>
</organism>
<feature type="domain" description="MobA-like NTP transferase" evidence="9">
    <location>
        <begin position="8"/>
        <end position="160"/>
    </location>
</feature>
<comment type="cofactor">
    <cofactor evidence="8">
        <name>Mg(2+)</name>
        <dbReference type="ChEBI" id="CHEBI:18420"/>
    </cofactor>
</comment>
<evidence type="ECO:0000256" key="1">
    <source>
        <dbReference type="ARBA" id="ARBA00022490"/>
    </source>
</evidence>
<feature type="binding site" evidence="8">
    <location>
        <position position="103"/>
    </location>
    <ligand>
        <name>Mg(2+)</name>
        <dbReference type="ChEBI" id="CHEBI:18420"/>
    </ligand>
</feature>
<evidence type="ECO:0000256" key="3">
    <source>
        <dbReference type="ARBA" id="ARBA00022723"/>
    </source>
</evidence>
<dbReference type="CDD" id="cd02503">
    <property type="entry name" value="MobA"/>
    <property type="match status" value="1"/>
</dbReference>
<dbReference type="GO" id="GO:0005737">
    <property type="term" value="C:cytoplasm"/>
    <property type="evidence" value="ECO:0007669"/>
    <property type="project" value="UniProtKB-SubCell"/>
</dbReference>
<dbReference type="Pfam" id="PF12804">
    <property type="entry name" value="NTP_transf_3"/>
    <property type="match status" value="1"/>
</dbReference>
<keyword evidence="10" id="KW-0548">Nucleotidyltransferase</keyword>
<name>A0A318SUF0_9RHOB</name>
<gene>
    <name evidence="8" type="primary">mobA</name>
    <name evidence="10" type="ORF">DFP88_102909</name>
</gene>
<evidence type="ECO:0000256" key="2">
    <source>
        <dbReference type="ARBA" id="ARBA00022679"/>
    </source>
</evidence>
<protein>
    <recommendedName>
        <fullName evidence="8">Molybdenum cofactor guanylyltransferase</fullName>
        <shortName evidence="8">MoCo guanylyltransferase</shortName>
        <ecNumber evidence="8">2.7.7.77</ecNumber>
    </recommendedName>
    <alternativeName>
        <fullName evidence="8">GTP:molybdopterin guanylyltransferase</fullName>
    </alternativeName>
    <alternativeName>
        <fullName evidence="8">Mo-MPT guanylyltransferase</fullName>
    </alternativeName>
    <alternativeName>
        <fullName evidence="8">Molybdopterin guanylyltransferase</fullName>
    </alternativeName>
    <alternativeName>
        <fullName evidence="8">Molybdopterin-guanine dinucleotide synthase</fullName>
        <shortName evidence="8">MGD synthase</shortName>
    </alternativeName>
</protein>
<comment type="domain">
    <text evidence="8">The N-terminal domain determines nucleotide recognition and specific binding, while the C-terminal domain determines the specific binding to the target protein.</text>
</comment>
<dbReference type="InterPro" id="IPR013482">
    <property type="entry name" value="Molybde_CF_guanTrfase"/>
</dbReference>
<keyword evidence="2 8" id="KW-0808">Transferase</keyword>
<comment type="function">
    <text evidence="8">Transfers a GMP moiety from GTP to Mo-molybdopterin (Mo-MPT) cofactor (Moco or molybdenum cofactor) to form Mo-molybdopterin guanine dinucleotide (Mo-MGD) cofactor.</text>
</comment>
<keyword evidence="4 8" id="KW-0547">Nucleotide-binding</keyword>
<feature type="binding site" evidence="8">
    <location>
        <position position="70"/>
    </location>
    <ligand>
        <name>GTP</name>
        <dbReference type="ChEBI" id="CHEBI:37565"/>
    </ligand>
</feature>
<dbReference type="PANTHER" id="PTHR19136:SF81">
    <property type="entry name" value="MOLYBDENUM COFACTOR GUANYLYLTRANSFERASE"/>
    <property type="match status" value="1"/>
</dbReference>
<dbReference type="GO" id="GO:0046872">
    <property type="term" value="F:metal ion binding"/>
    <property type="evidence" value="ECO:0007669"/>
    <property type="project" value="UniProtKB-KW"/>
</dbReference>
<comment type="similarity">
    <text evidence="8">Belongs to the MobA family.</text>
</comment>
<reference evidence="10 11" key="1">
    <citation type="submission" date="2018-06" db="EMBL/GenBank/DDBJ databases">
        <title>Genomic Encyclopedia of Type Strains, Phase III (KMG-III): the genomes of soil and plant-associated and newly described type strains.</title>
        <authorList>
            <person name="Whitman W."/>
        </authorList>
    </citation>
    <scope>NUCLEOTIDE SEQUENCE [LARGE SCALE GENOMIC DNA]</scope>
    <source>
        <strain evidence="10 11">CECT 9025</strain>
    </source>
</reference>
<comment type="caution">
    <text evidence="10">The sequence shown here is derived from an EMBL/GenBank/DDBJ whole genome shotgun (WGS) entry which is preliminary data.</text>
</comment>
<dbReference type="Proteomes" id="UP000248311">
    <property type="component" value="Unassembled WGS sequence"/>
</dbReference>
<dbReference type="EMBL" id="QJTE01000002">
    <property type="protein sequence ID" value="PYE85102.1"/>
    <property type="molecule type" value="Genomic_DNA"/>
</dbReference>
<sequence length="198" mass="20468">MARDRIGGVILAGGAARRMGGGDKGLMLLGGKPLLAHVQARLAPQVAALALSANGDAARFAAFGLPVIADPLPGSLGPLAGVLAGLNWAQAQGFEAIATAPVDTPFLPADLVERLLAAGRDGPSHAGTAERSHHTLALWPVSLRDPLMRALQRGQRRLGAFAADHASTPALFEEEAPFANINTPADLAEAQHRLRPRA</sequence>
<evidence type="ECO:0000256" key="4">
    <source>
        <dbReference type="ARBA" id="ARBA00022741"/>
    </source>
</evidence>
<evidence type="ECO:0000256" key="7">
    <source>
        <dbReference type="ARBA" id="ARBA00023150"/>
    </source>
</evidence>
<feature type="binding site" evidence="8">
    <location>
        <position position="24"/>
    </location>
    <ligand>
        <name>GTP</name>
        <dbReference type="ChEBI" id="CHEBI:37565"/>
    </ligand>
</feature>
<keyword evidence="7 8" id="KW-0501">Molybdenum cofactor biosynthesis</keyword>
<dbReference type="OrthoDB" id="9788394at2"/>
<dbReference type="SUPFAM" id="SSF53448">
    <property type="entry name" value="Nucleotide-diphospho-sugar transferases"/>
    <property type="match status" value="1"/>
</dbReference>
<keyword evidence="11" id="KW-1185">Reference proteome</keyword>
<keyword evidence="3 8" id="KW-0479">Metal-binding</keyword>
<keyword evidence="6 8" id="KW-0342">GTP-binding</keyword>
<dbReference type="RefSeq" id="WP_110814121.1">
    <property type="nucleotide sequence ID" value="NZ_QJTE01000002.1"/>
</dbReference>
<proteinExistence type="inferred from homology"/>
<evidence type="ECO:0000256" key="6">
    <source>
        <dbReference type="ARBA" id="ARBA00023134"/>
    </source>
</evidence>